<proteinExistence type="predicted"/>
<keyword evidence="12" id="KW-1185">Reference proteome</keyword>
<dbReference type="CDD" id="cd01994">
    <property type="entry name" value="AANH_PF0828-like"/>
    <property type="match status" value="1"/>
</dbReference>
<evidence type="ECO:0000256" key="4">
    <source>
        <dbReference type="ARBA" id="ARBA00022598"/>
    </source>
</evidence>
<dbReference type="Gene3D" id="3.90.1490.10">
    <property type="entry name" value="putative n-type atp pyrophosphatase, domain 2"/>
    <property type="match status" value="1"/>
</dbReference>
<keyword evidence="5" id="KW-0547">Nucleotide-binding</keyword>
<dbReference type="Gene3D" id="3.40.50.620">
    <property type="entry name" value="HUPs"/>
    <property type="match status" value="1"/>
</dbReference>
<dbReference type="RefSeq" id="XP_018985514.1">
    <property type="nucleotide sequence ID" value="XM_019128679.1"/>
</dbReference>
<dbReference type="InterPro" id="IPR002761">
    <property type="entry name" value="Diphthami_syn_dom"/>
</dbReference>
<dbReference type="OrthoDB" id="686384at2759"/>
<evidence type="ECO:0000313" key="11">
    <source>
        <dbReference type="EMBL" id="ODQ80186.1"/>
    </source>
</evidence>
<dbReference type="Pfam" id="PF01902">
    <property type="entry name" value="Diphthami_syn_2"/>
    <property type="match status" value="1"/>
</dbReference>
<protein>
    <recommendedName>
        <fullName evidence="3">Diphthine--ammonia ligase</fullName>
        <ecNumber evidence="2">6.3.1.14</ecNumber>
    </recommendedName>
    <alternativeName>
        <fullName evidence="7">Diphthamide synthase</fullName>
    </alternativeName>
    <alternativeName>
        <fullName evidence="8">Diphthamide synthetase</fullName>
    </alternativeName>
</protein>
<dbReference type="InterPro" id="IPR006175">
    <property type="entry name" value="YjgF/YER057c/UK114"/>
</dbReference>
<evidence type="ECO:0000256" key="9">
    <source>
        <dbReference type="ARBA" id="ARBA00048108"/>
    </source>
</evidence>
<dbReference type="EC" id="6.3.1.14" evidence="2"/>
<dbReference type="AlphaFoldDB" id="A0A1E3QR45"/>
<evidence type="ECO:0000256" key="2">
    <source>
        <dbReference type="ARBA" id="ARBA00012089"/>
    </source>
</evidence>
<organism evidence="11 12">
    <name type="scientific">Babjeviella inositovora NRRL Y-12698</name>
    <dbReference type="NCBI Taxonomy" id="984486"/>
    <lineage>
        <taxon>Eukaryota</taxon>
        <taxon>Fungi</taxon>
        <taxon>Dikarya</taxon>
        <taxon>Ascomycota</taxon>
        <taxon>Saccharomycotina</taxon>
        <taxon>Pichiomycetes</taxon>
        <taxon>Serinales incertae sedis</taxon>
        <taxon>Babjeviella</taxon>
    </lineage>
</organism>
<evidence type="ECO:0000256" key="8">
    <source>
        <dbReference type="ARBA" id="ARBA00031552"/>
    </source>
</evidence>
<evidence type="ECO:0000256" key="3">
    <source>
        <dbReference type="ARBA" id="ARBA00018426"/>
    </source>
</evidence>
<dbReference type="CDD" id="cd06155">
    <property type="entry name" value="eu_AANH_C_1"/>
    <property type="match status" value="1"/>
</dbReference>
<evidence type="ECO:0000256" key="7">
    <source>
        <dbReference type="ARBA" id="ARBA00029814"/>
    </source>
</evidence>
<comment type="pathway">
    <text evidence="1">Protein modification; peptidyl-diphthamide biosynthesis.</text>
</comment>
<accession>A0A1E3QR45</accession>
<dbReference type="PANTHER" id="PTHR12196:SF2">
    <property type="entry name" value="DIPHTHINE--AMMONIA LIGASE"/>
    <property type="match status" value="1"/>
</dbReference>
<dbReference type="PANTHER" id="PTHR12196">
    <property type="entry name" value="DOMAIN OF UNKNOWN FUNCTION 71 DUF71 -CONTAINING PROTEIN"/>
    <property type="match status" value="1"/>
</dbReference>
<dbReference type="GeneID" id="30146532"/>
<keyword evidence="4" id="KW-0436">Ligase</keyword>
<name>A0A1E3QR45_9ASCO</name>
<dbReference type="GO" id="GO:0017183">
    <property type="term" value="P:protein histidyl modification to diphthamide"/>
    <property type="evidence" value="ECO:0007669"/>
    <property type="project" value="TreeGrafter"/>
</dbReference>
<comment type="catalytic activity">
    <reaction evidence="9">
        <text>diphthine-[translation elongation factor 2] + NH4(+) + ATP = diphthamide-[translation elongation factor 2] + AMP + diphosphate + H(+)</text>
        <dbReference type="Rhea" id="RHEA:19753"/>
        <dbReference type="Rhea" id="RHEA-COMP:10172"/>
        <dbReference type="Rhea" id="RHEA-COMP:10174"/>
        <dbReference type="ChEBI" id="CHEBI:15378"/>
        <dbReference type="ChEBI" id="CHEBI:16692"/>
        <dbReference type="ChEBI" id="CHEBI:28938"/>
        <dbReference type="ChEBI" id="CHEBI:30616"/>
        <dbReference type="ChEBI" id="CHEBI:33019"/>
        <dbReference type="ChEBI" id="CHEBI:82696"/>
        <dbReference type="ChEBI" id="CHEBI:456215"/>
        <dbReference type="EC" id="6.3.1.14"/>
    </reaction>
</comment>
<dbReference type="FunFam" id="3.90.1490.10:FF:000001">
    <property type="entry name" value="Diphthine--ammonia ligase"/>
    <property type="match status" value="1"/>
</dbReference>
<evidence type="ECO:0000256" key="1">
    <source>
        <dbReference type="ARBA" id="ARBA00005156"/>
    </source>
</evidence>
<dbReference type="CDD" id="cd06156">
    <property type="entry name" value="eu_AANH_C_2"/>
    <property type="match status" value="1"/>
</dbReference>
<dbReference type="NCBIfam" id="TIGR00290">
    <property type="entry name" value="MJ0570_dom"/>
    <property type="match status" value="1"/>
</dbReference>
<keyword evidence="6" id="KW-0067">ATP-binding</keyword>
<evidence type="ECO:0000313" key="12">
    <source>
        <dbReference type="Proteomes" id="UP000094336"/>
    </source>
</evidence>
<dbReference type="SUPFAM" id="SSF52402">
    <property type="entry name" value="Adenine nucleotide alpha hydrolases-like"/>
    <property type="match status" value="1"/>
</dbReference>
<reference evidence="12" key="1">
    <citation type="submission" date="2016-05" db="EMBL/GenBank/DDBJ databases">
        <title>Comparative genomics of biotechnologically important yeasts.</title>
        <authorList>
            <consortium name="DOE Joint Genome Institute"/>
            <person name="Riley R."/>
            <person name="Haridas S."/>
            <person name="Wolfe K.H."/>
            <person name="Lopes M.R."/>
            <person name="Hittinger C.T."/>
            <person name="Goker M."/>
            <person name="Salamov A."/>
            <person name="Wisecaver J."/>
            <person name="Long T.M."/>
            <person name="Aerts A.L."/>
            <person name="Barry K."/>
            <person name="Choi C."/>
            <person name="Clum A."/>
            <person name="Coughlan A.Y."/>
            <person name="Deshpande S."/>
            <person name="Douglass A.P."/>
            <person name="Hanson S.J."/>
            <person name="Klenk H.-P."/>
            <person name="Labutti K."/>
            <person name="Lapidus A."/>
            <person name="Lindquist E."/>
            <person name="Lipzen A."/>
            <person name="Meier-Kolthoff J.P."/>
            <person name="Ohm R.A."/>
            <person name="Otillar R.P."/>
            <person name="Pangilinan J."/>
            <person name="Peng Y."/>
            <person name="Rokas A."/>
            <person name="Rosa C.A."/>
            <person name="Scheuner C."/>
            <person name="Sibirny A.A."/>
            <person name="Slot J.C."/>
            <person name="Stielow J.B."/>
            <person name="Sun H."/>
            <person name="Kurtzman C.P."/>
            <person name="Blackwell M."/>
            <person name="Grigoriev I.V."/>
            <person name="Jeffries T.W."/>
        </authorList>
    </citation>
    <scope>NUCLEOTIDE SEQUENCE [LARGE SCALE GENOMIC DNA]</scope>
    <source>
        <strain evidence="12">NRRL Y-12698</strain>
    </source>
</reference>
<dbReference type="GO" id="GO:0017178">
    <property type="term" value="F:diphthine-ammonia ligase activity"/>
    <property type="evidence" value="ECO:0007669"/>
    <property type="project" value="UniProtKB-EC"/>
</dbReference>
<gene>
    <name evidence="11" type="ORF">BABINDRAFT_161162</name>
</gene>
<dbReference type="SUPFAM" id="SSF55298">
    <property type="entry name" value="YjgF-like"/>
    <property type="match status" value="2"/>
</dbReference>
<dbReference type="GO" id="GO:0005524">
    <property type="term" value="F:ATP binding"/>
    <property type="evidence" value="ECO:0007669"/>
    <property type="project" value="UniProtKB-KW"/>
</dbReference>
<dbReference type="InterPro" id="IPR014729">
    <property type="entry name" value="Rossmann-like_a/b/a_fold"/>
</dbReference>
<dbReference type="EMBL" id="KV454430">
    <property type="protein sequence ID" value="ODQ80186.1"/>
    <property type="molecule type" value="Genomic_DNA"/>
</dbReference>
<dbReference type="InterPro" id="IPR030662">
    <property type="entry name" value="DPH6/MJ0570"/>
</dbReference>
<dbReference type="Gene3D" id="3.30.1330.40">
    <property type="entry name" value="RutC-like"/>
    <property type="match status" value="2"/>
</dbReference>
<evidence type="ECO:0000256" key="6">
    <source>
        <dbReference type="ARBA" id="ARBA00022840"/>
    </source>
</evidence>
<feature type="domain" description="Diphthamide synthase" evidence="10">
    <location>
        <begin position="1"/>
        <end position="231"/>
    </location>
</feature>
<evidence type="ECO:0000256" key="5">
    <source>
        <dbReference type="ARBA" id="ARBA00022741"/>
    </source>
</evidence>
<sequence length="656" mass="72585">MKFVALLSGGKDSCYNILHCLLQGHELVALANLHPAQSGVDELDSHMFQTVGHDIVDYYSECIGVPMYRQEITGSSKNQKLEYESTQDDEIEDLYVLLHAVRTRHPDVRGVSVGAILSTYQRTRVENVCARLGLTSLAYLWQRDQTVLMREMCASGLDARIIKVAAIGLSARHLGRTIQEMGPVLEALNAKYDVHVCGEGGEFETMVFDAPFFKKRLEITEQHVVEVSSDDVCYLKFAVRMVDKEGYVMPDWKDVVVPPLLSESFQDVYELVEKKVGKTESEGGLRYDWKMEAKVLSTETSLYISNLQGEEAESQVEVDSTKISNQIKDIFGQLSTVLSRYGLNFADIQSTSLLVADMANFSEINTVYSSFFPNVLPPARMCVETYLRPGCGVQLSCVVKFPGAKAAKAGVHVRGLSYWAPCNIGPYSQAIVDTRNAIASLAGQIPLIPASMALHDSSTPETLAESAILALQHLNNVKAIVKCREDLAIVCFITDLLSVRVVKSVWSEYQDVTQGNPGVLVIVLVSHLPRNAEVEWGGLSFDPVANQRDMYYDSDDESEEDALCSMLEALTVDKTTVKTGTVLVSTMFFNVGDESEIGEVLGLPQSHFQIYGAPERVAMLTTLMEKIESVEYLPVGNVWDHAGVKHDFAIVVRTEN</sequence>
<dbReference type="Proteomes" id="UP000094336">
    <property type="component" value="Unassembled WGS sequence"/>
</dbReference>
<evidence type="ECO:0000259" key="10">
    <source>
        <dbReference type="Pfam" id="PF01902"/>
    </source>
</evidence>
<dbReference type="FunFam" id="3.40.50.620:FF:000145">
    <property type="entry name" value="ATP-binding domain containing protein"/>
    <property type="match status" value="1"/>
</dbReference>
<dbReference type="Pfam" id="PF01042">
    <property type="entry name" value="Ribonuc_L-PSP"/>
    <property type="match status" value="2"/>
</dbReference>
<dbReference type="InterPro" id="IPR035959">
    <property type="entry name" value="RutC-like_sf"/>
</dbReference>
<dbReference type="STRING" id="984486.A0A1E3QR45"/>